<organism evidence="2 3">
    <name type="scientific">Orbilia javanica</name>
    <dbReference type="NCBI Taxonomy" id="47235"/>
    <lineage>
        <taxon>Eukaryota</taxon>
        <taxon>Fungi</taxon>
        <taxon>Dikarya</taxon>
        <taxon>Ascomycota</taxon>
        <taxon>Pezizomycotina</taxon>
        <taxon>Orbiliomycetes</taxon>
        <taxon>Orbiliales</taxon>
        <taxon>Orbiliaceae</taxon>
        <taxon>Orbilia</taxon>
    </lineage>
</organism>
<dbReference type="AlphaFoldDB" id="A0AAN8RST2"/>
<dbReference type="PANTHER" id="PTHR33558:SF1">
    <property type="entry name" value="GLUTAREDOXIN-LIKE PROTEIN C5ORF63 HOMOLOG"/>
    <property type="match status" value="1"/>
</dbReference>
<dbReference type="PANTHER" id="PTHR33558">
    <property type="entry name" value="GLUTAREDOXIN-LIKE PROTEIN C5ORF63 HOMOLOG"/>
    <property type="match status" value="1"/>
</dbReference>
<name>A0AAN8RST2_9PEZI</name>
<dbReference type="Gene3D" id="3.40.30.10">
    <property type="entry name" value="Glutaredoxin"/>
    <property type="match status" value="1"/>
</dbReference>
<comment type="caution">
    <text evidence="2">The sequence shown here is derived from an EMBL/GenBank/DDBJ whole genome shotgun (WGS) entry which is preliminary data.</text>
</comment>
<dbReference type="InterPro" id="IPR008554">
    <property type="entry name" value="Glutaredoxin-like"/>
</dbReference>
<dbReference type="InterPro" id="IPR052565">
    <property type="entry name" value="Glutaredoxin-like_YDR286C"/>
</dbReference>
<dbReference type="Proteomes" id="UP001313282">
    <property type="component" value="Unassembled WGS sequence"/>
</dbReference>
<keyword evidence="3" id="KW-1185">Reference proteome</keyword>
<keyword evidence="1" id="KW-0813">Transport</keyword>
<dbReference type="Pfam" id="PF05768">
    <property type="entry name" value="Glrx-like"/>
    <property type="match status" value="1"/>
</dbReference>
<comment type="similarity">
    <text evidence="1">Belongs to the glutaredoxin family.</text>
</comment>
<evidence type="ECO:0000313" key="2">
    <source>
        <dbReference type="EMBL" id="KAK6357511.1"/>
    </source>
</evidence>
<reference evidence="2 3" key="1">
    <citation type="submission" date="2019-10" db="EMBL/GenBank/DDBJ databases">
        <authorList>
            <person name="Palmer J.M."/>
        </authorList>
    </citation>
    <scope>NUCLEOTIDE SEQUENCE [LARGE SCALE GENOMIC DNA]</scope>
    <source>
        <strain evidence="2 3">TWF718</strain>
    </source>
</reference>
<sequence length="106" mass="11887">MPPKIPWSLLRMTFFTKKDCGLCSTASLNAASWKLAATGNKAQFKTVDIFEPGNEKWHDAYVFDVPVLHLESEQDPSKILKLMHRFTPEEIGAKALELGFGEPPPK</sequence>
<proteinExistence type="inferred from homology"/>
<keyword evidence="1" id="KW-0249">Electron transport</keyword>
<dbReference type="EMBL" id="JAVHNR010000001">
    <property type="protein sequence ID" value="KAK6357511.1"/>
    <property type="molecule type" value="Genomic_DNA"/>
</dbReference>
<evidence type="ECO:0000256" key="1">
    <source>
        <dbReference type="RuleBase" id="RU363082"/>
    </source>
</evidence>
<gene>
    <name evidence="2" type="ORF">TWF718_001820</name>
</gene>
<accession>A0AAN8RST2</accession>
<evidence type="ECO:0000313" key="3">
    <source>
        <dbReference type="Proteomes" id="UP001313282"/>
    </source>
</evidence>
<protein>
    <recommendedName>
        <fullName evidence="1">Glutaredoxin-like protein</fullName>
    </recommendedName>
</protein>